<evidence type="ECO:0000313" key="3">
    <source>
        <dbReference type="EMBL" id="MBN9671382.1"/>
    </source>
</evidence>
<name>A0A939J493_9HYPH</name>
<proteinExistence type="predicted"/>
<feature type="transmembrane region" description="Helical" evidence="2">
    <location>
        <begin position="75"/>
        <end position="94"/>
    </location>
</feature>
<keyword evidence="2" id="KW-0812">Transmembrane</keyword>
<keyword evidence="2" id="KW-0472">Membrane</keyword>
<feature type="transmembrane region" description="Helical" evidence="2">
    <location>
        <begin position="49"/>
        <end position="69"/>
    </location>
</feature>
<evidence type="ECO:0000256" key="2">
    <source>
        <dbReference type="SAM" id="Phobius"/>
    </source>
</evidence>
<dbReference type="EMBL" id="JAEKJZ010000002">
    <property type="protein sequence ID" value="MBN9671382.1"/>
    <property type="molecule type" value="Genomic_DNA"/>
</dbReference>
<keyword evidence="2" id="KW-1133">Transmembrane helix</keyword>
<feature type="transmembrane region" description="Helical" evidence="2">
    <location>
        <begin position="167"/>
        <end position="186"/>
    </location>
</feature>
<evidence type="ECO:0000313" key="4">
    <source>
        <dbReference type="Proteomes" id="UP000664096"/>
    </source>
</evidence>
<reference evidence="3" key="1">
    <citation type="submission" date="2020-12" db="EMBL/GenBank/DDBJ databases">
        <title>Oil enriched cultivation method for isolating marine PHA-producing bacteria.</title>
        <authorList>
            <person name="Zheng W."/>
            <person name="Yu S."/>
            <person name="Huang Y."/>
        </authorList>
    </citation>
    <scope>NUCLEOTIDE SEQUENCE</scope>
    <source>
        <strain evidence="3">SY-2-12</strain>
    </source>
</reference>
<feature type="region of interest" description="Disordered" evidence="1">
    <location>
        <begin position="1"/>
        <end position="20"/>
    </location>
</feature>
<dbReference type="AlphaFoldDB" id="A0A939J493"/>
<dbReference type="RefSeq" id="WP_207141216.1">
    <property type="nucleotide sequence ID" value="NZ_JAEKJZ010000002.1"/>
</dbReference>
<dbReference type="Proteomes" id="UP000664096">
    <property type="component" value="Unassembled WGS sequence"/>
</dbReference>
<accession>A0A939J493</accession>
<feature type="transmembrane region" description="Helical" evidence="2">
    <location>
        <begin position="114"/>
        <end position="133"/>
    </location>
</feature>
<organism evidence="3 4">
    <name type="scientific">Roseibium aggregatum</name>
    <dbReference type="NCBI Taxonomy" id="187304"/>
    <lineage>
        <taxon>Bacteria</taxon>
        <taxon>Pseudomonadati</taxon>
        <taxon>Pseudomonadota</taxon>
        <taxon>Alphaproteobacteria</taxon>
        <taxon>Hyphomicrobiales</taxon>
        <taxon>Stappiaceae</taxon>
        <taxon>Roseibium</taxon>
    </lineage>
</organism>
<sequence>MRQQHSFGRRDDTASRRQAAAARTRLPGLPAMDTYEDPVLVKAAAERPWPIVAATLITLGITGGSLYAARDAGSQALTILPVMAIVGVILYLQFRGLQATLREDKERKKRAIQAEYPLIPIVGMIAGAGYFMIAHDQSVSDILAYDWSGIFGMRRGFENAEEPMTETLFSAIGAGGGAGLAVAVGWHKLSRYLQGNSGSSPSRSS</sequence>
<gene>
    <name evidence="3" type="ORF">JF539_13625</name>
</gene>
<evidence type="ECO:0000256" key="1">
    <source>
        <dbReference type="SAM" id="MobiDB-lite"/>
    </source>
</evidence>
<comment type="caution">
    <text evidence="3">The sequence shown here is derived from an EMBL/GenBank/DDBJ whole genome shotgun (WGS) entry which is preliminary data.</text>
</comment>
<protein>
    <submittedName>
        <fullName evidence="3">Uncharacterized protein</fullName>
    </submittedName>
</protein>